<evidence type="ECO:0000313" key="3">
    <source>
        <dbReference type="WBParaSite" id="TCNE_0000593001-mRNA-1"/>
    </source>
</evidence>
<evidence type="ECO:0000313" key="2">
    <source>
        <dbReference type="Proteomes" id="UP000050794"/>
    </source>
</evidence>
<keyword evidence="2" id="KW-1185">Reference proteome</keyword>
<dbReference type="Proteomes" id="UP000050794">
    <property type="component" value="Unassembled WGS sequence"/>
</dbReference>
<reference evidence="3" key="1">
    <citation type="submission" date="2016-06" db="UniProtKB">
        <authorList>
            <consortium name="WormBaseParasite"/>
        </authorList>
    </citation>
    <scope>IDENTIFICATION</scope>
</reference>
<dbReference type="AlphaFoldDB" id="A0A183UBR0"/>
<reference evidence="1 2" key="2">
    <citation type="submission" date="2018-11" db="EMBL/GenBank/DDBJ databases">
        <authorList>
            <consortium name="Pathogen Informatics"/>
        </authorList>
    </citation>
    <scope>NUCLEOTIDE SEQUENCE [LARGE SCALE GENOMIC DNA]</scope>
</reference>
<dbReference type="EMBL" id="UYWY01019411">
    <property type="protein sequence ID" value="VDM37188.1"/>
    <property type="molecule type" value="Genomic_DNA"/>
</dbReference>
<accession>A0A183UBR0</accession>
<organism evidence="2 3">
    <name type="scientific">Toxocara canis</name>
    <name type="common">Canine roundworm</name>
    <dbReference type="NCBI Taxonomy" id="6265"/>
    <lineage>
        <taxon>Eukaryota</taxon>
        <taxon>Metazoa</taxon>
        <taxon>Ecdysozoa</taxon>
        <taxon>Nematoda</taxon>
        <taxon>Chromadorea</taxon>
        <taxon>Rhabditida</taxon>
        <taxon>Spirurina</taxon>
        <taxon>Ascaridomorpha</taxon>
        <taxon>Ascaridoidea</taxon>
        <taxon>Toxocaridae</taxon>
        <taxon>Toxocara</taxon>
    </lineage>
</organism>
<sequence length="84" mass="9398">MKLRWPTPHSAALSKLNFFSTHRSQVTLKTGKAAAKFGAFFNIGQVQTQSLIWNGPRKTDHTLLSPPTTAESHINARRIAFDYS</sequence>
<name>A0A183UBR0_TOXCA</name>
<protein>
    <submittedName>
        <fullName evidence="1 3">Uncharacterized protein</fullName>
    </submittedName>
</protein>
<proteinExistence type="predicted"/>
<evidence type="ECO:0000313" key="1">
    <source>
        <dbReference type="EMBL" id="VDM37188.1"/>
    </source>
</evidence>
<gene>
    <name evidence="1" type="ORF">TCNE_LOCUS5930</name>
</gene>
<dbReference type="WBParaSite" id="TCNE_0000593001-mRNA-1">
    <property type="protein sequence ID" value="TCNE_0000593001-mRNA-1"/>
    <property type="gene ID" value="TCNE_0000593001"/>
</dbReference>